<evidence type="ECO:0000256" key="3">
    <source>
        <dbReference type="ARBA" id="ARBA00022692"/>
    </source>
</evidence>
<dbReference type="InterPro" id="IPR051572">
    <property type="entry name" value="VTC_Complex_Subunit"/>
</dbReference>
<reference evidence="9 11" key="1">
    <citation type="journal article" date="2011" name="Science">
        <title>Comparative functional genomics of the fission yeasts.</title>
        <authorList>
            <person name="Rhind N."/>
            <person name="Chen Z."/>
            <person name="Yassour M."/>
            <person name="Thompson D.A."/>
            <person name="Haas B.J."/>
            <person name="Habib N."/>
            <person name="Wapinski I."/>
            <person name="Roy S."/>
            <person name="Lin M.F."/>
            <person name="Heiman D.I."/>
            <person name="Young S.K."/>
            <person name="Furuya K."/>
            <person name="Guo Y."/>
            <person name="Pidoux A."/>
            <person name="Chen H.M."/>
            <person name="Robbertse B."/>
            <person name="Goldberg J.M."/>
            <person name="Aoki K."/>
            <person name="Bayne E.H."/>
            <person name="Berlin A.M."/>
            <person name="Desjardins C.A."/>
            <person name="Dobbs E."/>
            <person name="Dukaj L."/>
            <person name="Fan L."/>
            <person name="FitzGerald M.G."/>
            <person name="French C."/>
            <person name="Gujja S."/>
            <person name="Hansen K."/>
            <person name="Keifenheim D."/>
            <person name="Levin J.Z."/>
            <person name="Mosher R.A."/>
            <person name="Mueller C.A."/>
            <person name="Pfiffner J."/>
            <person name="Priest M."/>
            <person name="Russ C."/>
            <person name="Smialowska A."/>
            <person name="Swoboda P."/>
            <person name="Sykes S.M."/>
            <person name="Vaughn M."/>
            <person name="Vengrova S."/>
            <person name="Yoder R."/>
            <person name="Zeng Q."/>
            <person name="Allshire R."/>
            <person name="Baulcombe D."/>
            <person name="Birren B.W."/>
            <person name="Brown W."/>
            <person name="Ekwall K."/>
            <person name="Kellis M."/>
            <person name="Leatherwood J."/>
            <person name="Levin H."/>
            <person name="Margalit H."/>
            <person name="Martienssen R."/>
            <person name="Nieduszynski C.A."/>
            <person name="Spatafora J.W."/>
            <person name="Friedman N."/>
            <person name="Dalgaard J.Z."/>
            <person name="Baumann P."/>
            <person name="Niki H."/>
            <person name="Regev A."/>
            <person name="Nusbaum C."/>
        </authorList>
    </citation>
    <scope>NUCLEOTIDE SEQUENCE [LARGE SCALE GENOMIC DNA]</scope>
    <source>
        <strain evidence="11">yFS275 / FY16936</strain>
    </source>
</reference>
<protein>
    <submittedName>
        <fullName evidence="9">Polyphosphate synthetase</fullName>
    </submittedName>
</protein>
<evidence type="ECO:0000313" key="9">
    <source>
        <dbReference type="EMBL" id="EEB08296.1"/>
    </source>
</evidence>
<organism evidence="9 11">
    <name type="scientific">Schizosaccharomyces japonicus (strain yFS275 / FY16936)</name>
    <name type="common">Fission yeast</name>
    <dbReference type="NCBI Taxonomy" id="402676"/>
    <lineage>
        <taxon>Eukaryota</taxon>
        <taxon>Fungi</taxon>
        <taxon>Dikarya</taxon>
        <taxon>Ascomycota</taxon>
        <taxon>Taphrinomycotina</taxon>
        <taxon>Schizosaccharomycetes</taxon>
        <taxon>Schizosaccharomycetales</taxon>
        <taxon>Schizosaccharomycetaceae</taxon>
        <taxon>Schizosaccharomyces</taxon>
    </lineage>
</organism>
<evidence type="ECO:0000256" key="5">
    <source>
        <dbReference type="ARBA" id="ARBA00023136"/>
    </source>
</evidence>
<dbReference type="EMBL" id="KE651167">
    <property type="protein sequence ID" value="EEB08296.1"/>
    <property type="molecule type" value="Genomic_DNA"/>
</dbReference>
<keyword evidence="5 7" id="KW-0472">Membrane</keyword>
<feature type="transmembrane region" description="Helical" evidence="7">
    <location>
        <begin position="652"/>
        <end position="673"/>
    </location>
</feature>
<dbReference type="GO" id="GO:0005783">
    <property type="term" value="C:endoplasmic reticulum"/>
    <property type="evidence" value="ECO:0000318"/>
    <property type="project" value="GO_Central"/>
</dbReference>
<keyword evidence="3 7" id="KW-0812">Transmembrane</keyword>
<dbReference type="JaponicusDB" id="SJAG_03442">
    <property type="gene designation" value="vtc2"/>
</dbReference>
<accession>B6K489</accession>
<comment type="subcellular location">
    <subcellularLocation>
        <location evidence="1">Vacuole membrane</location>
        <topology evidence="1">Multi-pass membrane protein</topology>
    </subcellularLocation>
</comment>
<dbReference type="eggNOG" id="KOG4580">
    <property type="taxonomic scope" value="Eukaryota"/>
</dbReference>
<dbReference type="PANTHER" id="PTHR46140:SF2">
    <property type="entry name" value="VACUOLAR TRANSPORTER CHAPERONE 3 COMPLEX SUBUNIT 3-RELATED"/>
    <property type="match status" value="1"/>
</dbReference>
<dbReference type="OMA" id="SFKFWVH"/>
<keyword evidence="2" id="KW-0926">Vacuole</keyword>
<evidence type="ECO:0000256" key="2">
    <source>
        <dbReference type="ARBA" id="ARBA00022554"/>
    </source>
</evidence>
<proteinExistence type="predicted"/>
<evidence type="ECO:0000256" key="7">
    <source>
        <dbReference type="SAM" id="Phobius"/>
    </source>
</evidence>
<dbReference type="Proteomes" id="UP000001744">
    <property type="component" value="Unassembled WGS sequence"/>
</dbReference>
<keyword evidence="11" id="KW-1185">Reference proteome</keyword>
<dbReference type="CDD" id="cd14480">
    <property type="entry name" value="SPX_VTC2_like"/>
    <property type="match status" value="1"/>
</dbReference>
<dbReference type="Pfam" id="PF09359">
    <property type="entry name" value="VTC"/>
    <property type="match status" value="1"/>
</dbReference>
<dbReference type="Pfam" id="PF02656">
    <property type="entry name" value="DUF202"/>
    <property type="match status" value="1"/>
</dbReference>
<feature type="transmembrane region" description="Helical" evidence="7">
    <location>
        <begin position="694"/>
        <end position="716"/>
    </location>
</feature>
<dbReference type="GeneID" id="7051640"/>
<gene>
    <name evidence="10" type="primary">vtc2</name>
    <name evidence="9" type="ORF">SJAG_03442</name>
</gene>
<dbReference type="InterPro" id="IPR042267">
    <property type="entry name" value="VTC_sf"/>
</dbReference>
<dbReference type="GO" id="GO:0033254">
    <property type="term" value="C:vacuolar transporter chaperone complex"/>
    <property type="evidence" value="ECO:0000318"/>
    <property type="project" value="GO_Central"/>
</dbReference>
<dbReference type="PANTHER" id="PTHR46140">
    <property type="entry name" value="VACUOLAR TRANSPORTER CHAPERONE 1-RELATED"/>
    <property type="match status" value="1"/>
</dbReference>
<dbReference type="VEuPathDB" id="FungiDB:SJAG_03442"/>
<name>B6K489_SCHJY</name>
<dbReference type="RefSeq" id="XP_002174589.1">
    <property type="nucleotide sequence ID" value="XM_002174553.2"/>
</dbReference>
<evidence type="ECO:0000313" key="10">
    <source>
        <dbReference type="JaponicusDB" id="SJAG_03442"/>
    </source>
</evidence>
<dbReference type="eggNOG" id="KOG1161">
    <property type="taxonomic scope" value="Eukaryota"/>
</dbReference>
<dbReference type="AlphaFoldDB" id="B6K489"/>
<evidence type="ECO:0000256" key="4">
    <source>
        <dbReference type="ARBA" id="ARBA00022989"/>
    </source>
</evidence>
<feature type="region of interest" description="Disordered" evidence="6">
    <location>
        <begin position="175"/>
        <end position="196"/>
    </location>
</feature>
<evidence type="ECO:0000313" key="11">
    <source>
        <dbReference type="Proteomes" id="UP000001744"/>
    </source>
</evidence>
<evidence type="ECO:0000259" key="8">
    <source>
        <dbReference type="PROSITE" id="PS51382"/>
    </source>
</evidence>
<dbReference type="InterPro" id="IPR004331">
    <property type="entry name" value="SPX_dom"/>
</dbReference>
<dbReference type="GO" id="GO:0006799">
    <property type="term" value="P:polyphosphate biosynthetic process"/>
    <property type="evidence" value="ECO:0000318"/>
    <property type="project" value="GO_Central"/>
</dbReference>
<dbReference type="PROSITE" id="PS51382">
    <property type="entry name" value="SPX"/>
    <property type="match status" value="1"/>
</dbReference>
<dbReference type="STRING" id="402676.B6K489"/>
<dbReference type="HOGENOM" id="CLU_009308_2_0_1"/>
<feature type="region of interest" description="Disordered" evidence="6">
    <location>
        <begin position="544"/>
        <end position="569"/>
    </location>
</feature>
<dbReference type="OrthoDB" id="6493944at2759"/>
<dbReference type="InterPro" id="IPR018966">
    <property type="entry name" value="VTC_domain"/>
</dbReference>
<dbReference type="InterPro" id="IPR003807">
    <property type="entry name" value="DUF202"/>
</dbReference>
<dbReference type="Gene3D" id="3.20.100.30">
    <property type="entry name" value="VTC, catalytic tunnel domain"/>
    <property type="match status" value="1"/>
</dbReference>
<evidence type="ECO:0000256" key="6">
    <source>
        <dbReference type="SAM" id="MobiDB-lite"/>
    </source>
</evidence>
<feature type="domain" description="SPX" evidence="8">
    <location>
        <begin position="1"/>
        <end position="143"/>
    </location>
</feature>
<sequence length="738" mass="85817">MRFSERLSAGTYGPWKDNYVEYDALKLLLKTNEDYPTWEESDESKFVSALDKNLEKVYDFYKKTTDAIDKRVGRIEEEYEQLNSEDSEIDERMLEEFIKRLDAVAAEVVRIEKYTRINLTALYKIVKKHDKLYTAYSLRPLLQTRLHACPIDKANFNPILARIFTLHTQVRDELNSRKGETPAVSTRSAHERTSSKSLSTERHITYRFWVHADNLMEVKTFILRRLPVLYYSKNQRFEKDRDAVSGILDPTSTCLYLDNPGFDLYMQNMERSTKAYSLRLHWYGQLTPKTDIVVERMVREGSSLSHTEDRFVIREKNVHDLLQGTYDPEKKIRKMRDEPMQSGEAVESYKKLTSDVQKLIVDNHLQPVLRSVYTRSAFQIPGDNTVRVNLDSDLVLIREDCIDQDRPCRNPDEWHRHDVDEASFPYKNLRKGEIVRFPHSILEIREKLEPGQDEPGWVKELRNSYLVTEVDGFSKYEHGVGALFENYVSLLPFWFFNMETDIRKDPQSIYEASYPPKSIVGSPKPRINVIKNKSEKSKIPTIALNGQNFPKNTTEEGESSKDRSNPLLSDRFNLKSIPYLLKPSTYGSIQGYRTYETPSHIKKPLVPLRVSGPVRVETKVWLANERTFLKWLHVVVLMASLALGLYNSNTALFGRALGFMYTMLAVCIGFYAWRLHARRCDLIKTRSPEPMTEYWGPLIVGASLMFALLFNMSLAYKEAVFSGFLEREHVLVKLFTNL</sequence>
<evidence type="ECO:0000256" key="1">
    <source>
        <dbReference type="ARBA" id="ARBA00004128"/>
    </source>
</evidence>
<dbReference type="GO" id="GO:0000329">
    <property type="term" value="C:fungal-type vacuole membrane"/>
    <property type="evidence" value="ECO:0000318"/>
    <property type="project" value="GO_Central"/>
</dbReference>
<keyword evidence="4 7" id="KW-1133">Transmembrane helix</keyword>